<feature type="signal peptide" evidence="2">
    <location>
        <begin position="1"/>
        <end position="21"/>
    </location>
</feature>
<dbReference type="KEGG" id="dpo:6900424"/>
<keyword evidence="4" id="KW-1185">Reference proteome</keyword>
<dbReference type="AlphaFoldDB" id="A0A6I8V1D0"/>
<protein>
    <submittedName>
        <fullName evidence="5">Spore coat protein SP96-like</fullName>
    </submittedName>
</protein>
<reference evidence="5" key="1">
    <citation type="submission" date="2025-08" db="UniProtKB">
        <authorList>
            <consortium name="RefSeq"/>
        </authorList>
    </citation>
    <scope>IDENTIFICATION</scope>
    <source>
        <strain evidence="5">MV-25-SWS-2005</strain>
        <tissue evidence="5">Whole body</tissue>
    </source>
</reference>
<feature type="domain" description="Chitin-binding type-2" evidence="3">
    <location>
        <begin position="180"/>
        <end position="250"/>
    </location>
</feature>
<keyword evidence="2" id="KW-0732">Signal</keyword>
<evidence type="ECO:0000313" key="5">
    <source>
        <dbReference type="RefSeq" id="XP_002134815.2"/>
    </source>
</evidence>
<dbReference type="GO" id="GO:0008061">
    <property type="term" value="F:chitin binding"/>
    <property type="evidence" value="ECO:0007669"/>
    <property type="project" value="InterPro"/>
</dbReference>
<evidence type="ECO:0000313" key="4">
    <source>
        <dbReference type="Proteomes" id="UP000001819"/>
    </source>
</evidence>
<accession>A0A6I8V1D0</accession>
<dbReference type="RefSeq" id="XP_002134815.2">
    <property type="nucleotide sequence ID" value="XM_002134779.3"/>
</dbReference>
<dbReference type="PROSITE" id="PS50940">
    <property type="entry name" value="CHIT_BIND_II"/>
    <property type="match status" value="1"/>
</dbReference>
<gene>
    <name evidence="5" type="primary">LOC6900424</name>
</gene>
<dbReference type="InterPro" id="IPR002557">
    <property type="entry name" value="Chitin-bd_dom"/>
</dbReference>
<feature type="chain" id="PRO_5026255780" evidence="2">
    <location>
        <begin position="22"/>
        <end position="373"/>
    </location>
</feature>
<proteinExistence type="predicted"/>
<evidence type="ECO:0000256" key="1">
    <source>
        <dbReference type="SAM" id="MobiDB-lite"/>
    </source>
</evidence>
<name>A0A6I8V1D0_DROPS</name>
<sequence length="373" mass="39060">MQKIIAILVIAACALLVFVVAQKCQECQSGNSAYCHDQTSYRNCMQNNPIGDIVTCDSGYVCSNTEDVCVMSYFVDGSSVLDVCGPSGGNGEDCAVCSGSNKYSCVSETQFARCVDQEVSTANVYSCGTDEICVIEALANHGTLCVPTCAATFLNEAATCSNREYVAPPDPTVPTVEEQVKACEEAGANSNYLYFFTRYIKDMTCNSYLYCEKVSTVTWIAIIYSCNGDKPFFDSASTTCVAIRPADCAATTTSSPQEQTTTSSAGPTEIPSTTAPTTTSPLESTETSTSSNSEASSETPSTTAPTTTVPLESTESSTSSISVASSETPSTTAPTTTTPLESTESSTSSNSEASSETPSTTAPTTTSPLEPKE</sequence>
<evidence type="ECO:0000259" key="3">
    <source>
        <dbReference type="PROSITE" id="PS50940"/>
    </source>
</evidence>
<dbReference type="GO" id="GO:0005576">
    <property type="term" value="C:extracellular region"/>
    <property type="evidence" value="ECO:0007669"/>
    <property type="project" value="InterPro"/>
</dbReference>
<organism evidence="4 5">
    <name type="scientific">Drosophila pseudoobscura pseudoobscura</name>
    <name type="common">Fruit fly</name>
    <dbReference type="NCBI Taxonomy" id="46245"/>
    <lineage>
        <taxon>Eukaryota</taxon>
        <taxon>Metazoa</taxon>
        <taxon>Ecdysozoa</taxon>
        <taxon>Arthropoda</taxon>
        <taxon>Hexapoda</taxon>
        <taxon>Insecta</taxon>
        <taxon>Pterygota</taxon>
        <taxon>Neoptera</taxon>
        <taxon>Endopterygota</taxon>
        <taxon>Diptera</taxon>
        <taxon>Brachycera</taxon>
        <taxon>Muscomorpha</taxon>
        <taxon>Ephydroidea</taxon>
        <taxon>Drosophilidae</taxon>
        <taxon>Drosophila</taxon>
        <taxon>Sophophora</taxon>
    </lineage>
</organism>
<dbReference type="InParanoid" id="A0A6I8V1D0"/>
<feature type="region of interest" description="Disordered" evidence="1">
    <location>
        <begin position="251"/>
        <end position="373"/>
    </location>
</feature>
<dbReference type="Proteomes" id="UP000001819">
    <property type="component" value="Chromosome X"/>
</dbReference>
<evidence type="ECO:0000256" key="2">
    <source>
        <dbReference type="SAM" id="SignalP"/>
    </source>
</evidence>